<dbReference type="GO" id="GO:0006506">
    <property type="term" value="P:GPI anchor biosynthetic process"/>
    <property type="evidence" value="ECO:0007669"/>
    <property type="project" value="UniProtKB-UniPathway"/>
</dbReference>
<sequence length="298" mass="33683">MTNTNTAISRDEKDWQRVLWKRLPYPDNYVPPTHFLASLRKNANFTPYTYGPLVLASTSVCQHVANIFIFLSVFLRLKEHTSNPRFIVWLAILLFCVGYVTWEVLLYRQGGTWTRESRSRVMRSAILVFLALLSLAPVLKTLTEATSSDSIWALAFFLFTLHTLLADYTAPRLQESRERLTSVLSMNAAISAAVVLASRLDSDLSVFALVLFSVQMFALFPLLRRRLFSTPAMFRAFITGILSFASISLMSAHSSMAGWIVLSALLFITFVAPALLVWAQRYKNEIRGEWDVAVPEVG</sequence>
<feature type="transmembrane region" description="Helical" evidence="8">
    <location>
        <begin position="151"/>
        <end position="168"/>
    </location>
</feature>
<evidence type="ECO:0000256" key="7">
    <source>
        <dbReference type="ARBA" id="ARBA00023136"/>
    </source>
</evidence>
<dbReference type="Pfam" id="PF06432">
    <property type="entry name" value="GPI2"/>
    <property type="match status" value="1"/>
</dbReference>
<comment type="pathway">
    <text evidence="2">Glycolipid biosynthesis; glycosylphosphatidylinositol-anchor biosynthesis.</text>
</comment>
<dbReference type="GO" id="GO:0000506">
    <property type="term" value="C:glycosylphosphatidylinositol-N-acetylglucosaminyltransferase (GPI-GnT) complex"/>
    <property type="evidence" value="ECO:0007669"/>
    <property type="project" value="TreeGrafter"/>
</dbReference>
<evidence type="ECO:0008006" key="11">
    <source>
        <dbReference type="Google" id="ProtNLM"/>
    </source>
</evidence>
<feature type="transmembrane region" description="Helical" evidence="8">
    <location>
        <begin position="180"/>
        <end position="198"/>
    </location>
</feature>
<feature type="transmembrane region" description="Helical" evidence="8">
    <location>
        <begin position="204"/>
        <end position="223"/>
    </location>
</feature>
<dbReference type="HOGENOM" id="CLU_024002_2_0_1"/>
<evidence type="ECO:0000313" key="10">
    <source>
        <dbReference type="Proteomes" id="UP000054097"/>
    </source>
</evidence>
<comment type="subcellular location">
    <subcellularLocation>
        <location evidence="1">Membrane</location>
        <topology evidence="1">Multi-pass membrane protein</topology>
    </subcellularLocation>
</comment>
<reference evidence="9 10" key="1">
    <citation type="submission" date="2014-04" db="EMBL/GenBank/DDBJ databases">
        <authorList>
            <consortium name="DOE Joint Genome Institute"/>
            <person name="Kuo A."/>
            <person name="Zuccaro A."/>
            <person name="Kohler A."/>
            <person name="Nagy L.G."/>
            <person name="Floudas D."/>
            <person name="Copeland A."/>
            <person name="Barry K.W."/>
            <person name="Cichocki N."/>
            <person name="Veneault-Fourrey C."/>
            <person name="LaButti K."/>
            <person name="Lindquist E.A."/>
            <person name="Lipzen A."/>
            <person name="Lundell T."/>
            <person name="Morin E."/>
            <person name="Murat C."/>
            <person name="Sun H."/>
            <person name="Tunlid A."/>
            <person name="Henrissat B."/>
            <person name="Grigoriev I.V."/>
            <person name="Hibbett D.S."/>
            <person name="Martin F."/>
            <person name="Nordberg H.P."/>
            <person name="Cantor M.N."/>
            <person name="Hua S.X."/>
        </authorList>
    </citation>
    <scope>NUCLEOTIDE SEQUENCE [LARGE SCALE GENOMIC DNA]</scope>
    <source>
        <strain evidence="9 10">MAFF 305830</strain>
    </source>
</reference>
<dbReference type="OrthoDB" id="196709at2759"/>
<evidence type="ECO:0000256" key="2">
    <source>
        <dbReference type="ARBA" id="ARBA00004687"/>
    </source>
</evidence>
<keyword evidence="6 8" id="KW-1133">Transmembrane helix</keyword>
<dbReference type="EMBL" id="KN824279">
    <property type="protein sequence ID" value="KIM32996.1"/>
    <property type="molecule type" value="Genomic_DNA"/>
</dbReference>
<evidence type="ECO:0000256" key="3">
    <source>
        <dbReference type="ARBA" id="ARBA00008321"/>
    </source>
</evidence>
<keyword evidence="4" id="KW-0337">GPI-anchor biosynthesis</keyword>
<reference evidence="10" key="2">
    <citation type="submission" date="2015-01" db="EMBL/GenBank/DDBJ databases">
        <title>Evolutionary Origins and Diversification of the Mycorrhizal Mutualists.</title>
        <authorList>
            <consortium name="DOE Joint Genome Institute"/>
            <consortium name="Mycorrhizal Genomics Consortium"/>
            <person name="Kohler A."/>
            <person name="Kuo A."/>
            <person name="Nagy L.G."/>
            <person name="Floudas D."/>
            <person name="Copeland A."/>
            <person name="Barry K.W."/>
            <person name="Cichocki N."/>
            <person name="Veneault-Fourrey C."/>
            <person name="LaButti K."/>
            <person name="Lindquist E.A."/>
            <person name="Lipzen A."/>
            <person name="Lundell T."/>
            <person name="Morin E."/>
            <person name="Murat C."/>
            <person name="Riley R."/>
            <person name="Ohm R."/>
            <person name="Sun H."/>
            <person name="Tunlid A."/>
            <person name="Henrissat B."/>
            <person name="Grigoriev I.V."/>
            <person name="Hibbett D.S."/>
            <person name="Martin F."/>
        </authorList>
    </citation>
    <scope>NUCLEOTIDE SEQUENCE [LARGE SCALE GENOMIC DNA]</scope>
    <source>
        <strain evidence="10">MAFF 305830</strain>
    </source>
</reference>
<evidence type="ECO:0000256" key="1">
    <source>
        <dbReference type="ARBA" id="ARBA00004141"/>
    </source>
</evidence>
<dbReference type="PANTHER" id="PTHR12982">
    <property type="entry name" value="PHOSPHATIDYLINOSITOL GLYCAN, CLASS C"/>
    <property type="match status" value="1"/>
</dbReference>
<dbReference type="AlphaFoldDB" id="A0A0C3BNF8"/>
<evidence type="ECO:0000256" key="4">
    <source>
        <dbReference type="ARBA" id="ARBA00022502"/>
    </source>
</evidence>
<gene>
    <name evidence="9" type="ORF">M408DRAFT_14560</name>
</gene>
<protein>
    <recommendedName>
        <fullName evidence="11">Phosphatidylinositol N-acetylglucosaminyltransferase</fullName>
    </recommendedName>
</protein>
<name>A0A0C3BNF8_SERVB</name>
<dbReference type="UniPathway" id="UPA00196"/>
<keyword evidence="5 8" id="KW-0812">Transmembrane</keyword>
<feature type="transmembrane region" description="Helical" evidence="8">
    <location>
        <begin position="120"/>
        <end position="139"/>
    </location>
</feature>
<keyword evidence="10" id="KW-1185">Reference proteome</keyword>
<feature type="transmembrane region" description="Helical" evidence="8">
    <location>
        <begin position="86"/>
        <end position="108"/>
    </location>
</feature>
<keyword evidence="7 8" id="KW-0472">Membrane</keyword>
<accession>A0A0C3BNF8</accession>
<dbReference type="PANTHER" id="PTHR12982:SF0">
    <property type="entry name" value="PHOSPHATIDYLINOSITOL N-ACETYLGLUCOSAMINYLTRANSFERASE SUBUNIT C"/>
    <property type="match status" value="1"/>
</dbReference>
<dbReference type="PIRSF" id="PIRSF016104">
    <property type="entry name" value="GPI2"/>
    <property type="match status" value="1"/>
</dbReference>
<evidence type="ECO:0000256" key="6">
    <source>
        <dbReference type="ARBA" id="ARBA00022989"/>
    </source>
</evidence>
<feature type="transmembrane region" description="Helical" evidence="8">
    <location>
        <begin position="232"/>
        <end position="250"/>
    </location>
</feature>
<organism evidence="9 10">
    <name type="scientific">Serendipita vermifera MAFF 305830</name>
    <dbReference type="NCBI Taxonomy" id="933852"/>
    <lineage>
        <taxon>Eukaryota</taxon>
        <taxon>Fungi</taxon>
        <taxon>Dikarya</taxon>
        <taxon>Basidiomycota</taxon>
        <taxon>Agaricomycotina</taxon>
        <taxon>Agaricomycetes</taxon>
        <taxon>Sebacinales</taxon>
        <taxon>Serendipitaceae</taxon>
        <taxon>Serendipita</taxon>
    </lineage>
</organism>
<proteinExistence type="inferred from homology"/>
<dbReference type="InterPro" id="IPR009450">
    <property type="entry name" value="Plno_GlcNAc_GPI2"/>
</dbReference>
<evidence type="ECO:0000313" key="9">
    <source>
        <dbReference type="EMBL" id="KIM32996.1"/>
    </source>
</evidence>
<dbReference type="Proteomes" id="UP000054097">
    <property type="component" value="Unassembled WGS sequence"/>
</dbReference>
<dbReference type="STRING" id="933852.A0A0C3BNF8"/>
<feature type="transmembrane region" description="Helical" evidence="8">
    <location>
        <begin position="256"/>
        <end position="278"/>
    </location>
</feature>
<evidence type="ECO:0000256" key="5">
    <source>
        <dbReference type="ARBA" id="ARBA00022692"/>
    </source>
</evidence>
<comment type="similarity">
    <text evidence="3">Belongs to the PIGC family.</text>
</comment>
<evidence type="ECO:0000256" key="8">
    <source>
        <dbReference type="SAM" id="Phobius"/>
    </source>
</evidence>
<feature type="transmembrane region" description="Helical" evidence="8">
    <location>
        <begin position="50"/>
        <end position="74"/>
    </location>
</feature>